<dbReference type="EMBL" id="NBEF01000017">
    <property type="protein sequence ID" value="OQQ90456.1"/>
    <property type="molecule type" value="Genomic_DNA"/>
</dbReference>
<evidence type="ECO:0000313" key="4">
    <source>
        <dbReference type="EMBL" id="OQQ90456.1"/>
    </source>
</evidence>
<protein>
    <submittedName>
        <fullName evidence="4">Uncharacterized protein</fullName>
    </submittedName>
</protein>
<keyword evidence="1" id="KW-0812">Transmembrane</keyword>
<name>A0A1V9RBR8_9LACO</name>
<dbReference type="Proteomes" id="UP000195378">
    <property type="component" value="Chromosome"/>
</dbReference>
<feature type="transmembrane region" description="Helical" evidence="1">
    <location>
        <begin position="6"/>
        <end position="25"/>
    </location>
</feature>
<evidence type="ECO:0000313" key="3">
    <source>
        <dbReference type="EMBL" id="MYZ67228.1"/>
    </source>
</evidence>
<organism evidence="4 5">
    <name type="scientific">Ligilactobacillus salivarius</name>
    <dbReference type="NCBI Taxonomy" id="1624"/>
    <lineage>
        <taxon>Bacteria</taxon>
        <taxon>Bacillati</taxon>
        <taxon>Bacillota</taxon>
        <taxon>Bacilli</taxon>
        <taxon>Lactobacillales</taxon>
        <taxon>Lactobacillaceae</taxon>
        <taxon>Ligilactobacillus</taxon>
    </lineage>
</organism>
<reference evidence="2 6" key="2">
    <citation type="submission" date="2017-04" db="EMBL/GenBank/DDBJ databases">
        <title>Complete genome sequence of Lactobacillus salivarius ZLS006, a probiotic strain isolated from healthy piglet.</title>
        <authorList>
            <person name="Zhang D."/>
        </authorList>
    </citation>
    <scope>NUCLEOTIDE SEQUENCE [LARGE SCALE GENOMIC DNA]</scope>
    <source>
        <strain evidence="2 6">ZLS006</strain>
    </source>
</reference>
<dbReference type="Proteomes" id="UP000471300">
    <property type="component" value="Unassembled WGS sequence"/>
</dbReference>
<dbReference type="AlphaFoldDB" id="A0A1V9RBR8"/>
<reference evidence="4 5" key="1">
    <citation type="submission" date="2017-03" db="EMBL/GenBank/DDBJ databases">
        <title>Phylogenomics and comparative genomics of Lactobacillus salivarius, a mammalian gut commensal.</title>
        <authorList>
            <person name="Harris H.M."/>
        </authorList>
    </citation>
    <scope>NUCLEOTIDE SEQUENCE [LARGE SCALE GENOMIC DNA]</scope>
    <source>
        <strain evidence="4 5">JCM 1047</strain>
    </source>
</reference>
<evidence type="ECO:0000313" key="2">
    <source>
        <dbReference type="EMBL" id="ARU18583.1"/>
    </source>
</evidence>
<gene>
    <name evidence="4" type="ORF">B6U56_04005</name>
    <name evidence="2" type="ORF">B7R82_00595</name>
    <name evidence="3" type="ORF">FYL06_09845</name>
</gene>
<evidence type="ECO:0000313" key="7">
    <source>
        <dbReference type="Proteomes" id="UP000471300"/>
    </source>
</evidence>
<keyword evidence="1" id="KW-1133">Transmembrane helix</keyword>
<evidence type="ECO:0000256" key="1">
    <source>
        <dbReference type="SAM" id="Phobius"/>
    </source>
</evidence>
<dbReference type="Proteomes" id="UP000192575">
    <property type="component" value="Unassembled WGS sequence"/>
</dbReference>
<sequence length="39" mass="4398">MPIYTLNLIQYITLILLSVSAGYILHGIVRAIKDGDFFD</sequence>
<dbReference type="EMBL" id="VSTU01000032">
    <property type="protein sequence ID" value="MYZ67228.1"/>
    <property type="molecule type" value="Genomic_DNA"/>
</dbReference>
<proteinExistence type="predicted"/>
<evidence type="ECO:0000313" key="6">
    <source>
        <dbReference type="Proteomes" id="UP000195378"/>
    </source>
</evidence>
<keyword evidence="1" id="KW-0472">Membrane</keyword>
<accession>A0A1V9RBR8</accession>
<dbReference type="EMBL" id="CP020858">
    <property type="protein sequence ID" value="ARU18583.1"/>
    <property type="molecule type" value="Genomic_DNA"/>
</dbReference>
<evidence type="ECO:0000313" key="5">
    <source>
        <dbReference type="Proteomes" id="UP000192575"/>
    </source>
</evidence>
<reference evidence="3 7" key="3">
    <citation type="journal article" date="2020" name="Food Funct.">
        <title>Screening of Lactobacillus salivarius strains from the feces of Chinese populations and the evaluation of their effects against intestinal inflammation in mice.</title>
        <authorList>
            <person name="Zhai Q."/>
            <person name="Shen X."/>
            <person name="Cen S."/>
            <person name="Zhang C."/>
            <person name="Tian F."/>
            <person name="Zhao J."/>
            <person name="Zhang H."/>
            <person name="Xue Y."/>
            <person name="Chen W."/>
        </authorList>
    </citation>
    <scope>NUCLEOTIDE SEQUENCE [LARGE SCALE GENOMIC DNA]</scope>
    <source>
        <strain evidence="3 7">FZJTZ28M4.scaf</strain>
    </source>
</reference>